<dbReference type="GO" id="GO:0003723">
    <property type="term" value="F:RNA binding"/>
    <property type="evidence" value="ECO:0007669"/>
    <property type="project" value="InterPro"/>
</dbReference>
<feature type="domain" description="Large ribosomal subunit protein uL30 N-terminal eukaryotes" evidence="5">
    <location>
        <begin position="15"/>
        <end position="86"/>
    </location>
</feature>
<dbReference type="STRING" id="461836.A0A0L0D2B5"/>
<dbReference type="InterPro" id="IPR012988">
    <property type="entry name" value="Ribosomal_uL30_N_euk"/>
</dbReference>
<evidence type="ECO:0000313" key="6">
    <source>
        <dbReference type="EMBL" id="KNC46479.1"/>
    </source>
</evidence>
<dbReference type="GO" id="GO:0003735">
    <property type="term" value="F:structural constituent of ribosome"/>
    <property type="evidence" value="ECO:0007669"/>
    <property type="project" value="TreeGrafter"/>
</dbReference>
<dbReference type="Pfam" id="PF08079">
    <property type="entry name" value="Ribosomal_L30_N"/>
    <property type="match status" value="1"/>
</dbReference>
<dbReference type="InterPro" id="IPR005998">
    <property type="entry name" value="Ribosomal_uL30_euk"/>
</dbReference>
<dbReference type="InterPro" id="IPR018038">
    <property type="entry name" value="Ribosomal_uL30_CS"/>
</dbReference>
<dbReference type="FunFam" id="3.30.1390.20:FF:000003">
    <property type="entry name" value="60S ribosomal protein L7"/>
    <property type="match status" value="1"/>
</dbReference>
<dbReference type="Pfam" id="PF00327">
    <property type="entry name" value="Ribosomal_L30"/>
    <property type="match status" value="1"/>
</dbReference>
<dbReference type="PANTHER" id="PTHR11524:SF16">
    <property type="entry name" value="LARGE RIBOSOMAL SUBUNIT PROTEIN UL30"/>
    <property type="match status" value="1"/>
</dbReference>
<comment type="similarity">
    <text evidence="1">Belongs to the universal ribosomal protein uL30 family.</text>
</comment>
<keyword evidence="7" id="KW-1185">Reference proteome</keyword>
<dbReference type="PROSITE" id="PS00634">
    <property type="entry name" value="RIBOSOMAL_L30"/>
    <property type="match status" value="1"/>
</dbReference>
<dbReference type="OMA" id="SYYVDAQ"/>
<dbReference type="EMBL" id="GL349539">
    <property type="protein sequence ID" value="KNC46479.1"/>
    <property type="molecule type" value="Genomic_DNA"/>
</dbReference>
<proteinExistence type="inferred from homology"/>
<reference evidence="6 7" key="1">
    <citation type="submission" date="2010-05" db="EMBL/GenBank/DDBJ databases">
        <title>The Genome Sequence of Thecamonas trahens ATCC 50062.</title>
        <authorList>
            <consortium name="The Broad Institute Genome Sequencing Platform"/>
            <person name="Russ C."/>
            <person name="Cuomo C."/>
            <person name="Shea T."/>
            <person name="Young S.K."/>
            <person name="Zeng Q."/>
            <person name="Koehrsen M."/>
            <person name="Haas B."/>
            <person name="Borodovsky M."/>
            <person name="Guigo R."/>
            <person name="Alvarado L."/>
            <person name="Berlin A."/>
            <person name="Bochicchio J."/>
            <person name="Borenstein D."/>
            <person name="Chapman S."/>
            <person name="Chen Z."/>
            <person name="Freedman E."/>
            <person name="Gellesch M."/>
            <person name="Goldberg J."/>
            <person name="Griggs A."/>
            <person name="Gujja S."/>
            <person name="Heilman E."/>
            <person name="Heiman D."/>
            <person name="Hepburn T."/>
            <person name="Howarth C."/>
            <person name="Jen D."/>
            <person name="Larson L."/>
            <person name="Mehta T."/>
            <person name="Park D."/>
            <person name="Pearson M."/>
            <person name="Roberts A."/>
            <person name="Saif S."/>
            <person name="Shenoy N."/>
            <person name="Sisk P."/>
            <person name="Stolte C."/>
            <person name="Sykes S."/>
            <person name="Thomson T."/>
            <person name="Walk T."/>
            <person name="White J."/>
            <person name="Yandava C."/>
            <person name="Burger G."/>
            <person name="Gray M.W."/>
            <person name="Holland P.W.H."/>
            <person name="King N."/>
            <person name="Lang F.B.F."/>
            <person name="Roger A.J."/>
            <person name="Ruiz-Trillo I."/>
            <person name="Lander E."/>
            <person name="Nusbaum C."/>
        </authorList>
    </citation>
    <scope>NUCLEOTIDE SEQUENCE [LARGE SCALE GENOMIC DNA]</scope>
    <source>
        <strain evidence="6 7">ATCC 50062</strain>
    </source>
</reference>
<feature type="domain" description="Large ribosomal subunit protein uL30-like ferredoxin-like fold" evidence="4">
    <location>
        <begin position="91"/>
        <end position="141"/>
    </location>
</feature>
<dbReference type="Gene3D" id="3.30.1390.20">
    <property type="entry name" value="Ribosomal protein L30, ferredoxin-like fold domain"/>
    <property type="match status" value="1"/>
</dbReference>
<dbReference type="GO" id="GO:0022625">
    <property type="term" value="C:cytosolic large ribosomal subunit"/>
    <property type="evidence" value="ECO:0007669"/>
    <property type="project" value="TreeGrafter"/>
</dbReference>
<dbReference type="FunFam" id="3.30.1390.20:FF:000002">
    <property type="entry name" value="60S ribosomal protein L7"/>
    <property type="match status" value="1"/>
</dbReference>
<dbReference type="eggNOG" id="KOG3184">
    <property type="taxonomic scope" value="Eukaryota"/>
</dbReference>
<dbReference type="InterPro" id="IPR035808">
    <property type="entry name" value="Ribosomal_uL30_euk_arc"/>
</dbReference>
<dbReference type="CDD" id="cd01657">
    <property type="entry name" value="Ribosomal_L7_archeal_euk"/>
    <property type="match status" value="1"/>
</dbReference>
<evidence type="ECO:0000259" key="4">
    <source>
        <dbReference type="Pfam" id="PF00327"/>
    </source>
</evidence>
<sequence length="249" mass="28209">MSASCGAPGSSSASIPEAVLKQRRISKEQRAAKAKAVAERKVANKKRHAEAFKRAEKYVKEYRSRERSLIALRRVAKSAGNYFVEPEAKLAFVIRIRGTQGVDPKTKKVLQLLRLRQIHNGVFVKLNRASEQMLRLVTPYVAYGYPSLKNVRELIYKRGYGKINGQRIQLSSNELIEEQLGKYNVICIEDIVHEIYTVGPNFKQVNNFLWPFKLSSPKGGFSTKVLHYIEGGDAGNRENQISKLISRMN</sequence>
<gene>
    <name evidence="6" type="ORF">AMSG_11553</name>
</gene>
<evidence type="ECO:0000256" key="1">
    <source>
        <dbReference type="ARBA" id="ARBA00007594"/>
    </source>
</evidence>
<evidence type="ECO:0000256" key="2">
    <source>
        <dbReference type="ARBA" id="ARBA00022980"/>
    </source>
</evidence>
<dbReference type="AlphaFoldDB" id="A0A0L0D2B5"/>
<dbReference type="PANTHER" id="PTHR11524">
    <property type="entry name" value="60S RIBOSOMAL PROTEIN L7"/>
    <property type="match status" value="1"/>
</dbReference>
<dbReference type="InterPro" id="IPR039699">
    <property type="entry name" value="Ribosomal_uL30"/>
</dbReference>
<keyword evidence="2 6" id="KW-0689">Ribosomal protein</keyword>
<protein>
    <submittedName>
        <fullName evidence="6">60S ribosomal protein L7</fullName>
    </submittedName>
</protein>
<dbReference type="InterPro" id="IPR036919">
    <property type="entry name" value="Ribo_uL30_ferredoxin-like_sf"/>
</dbReference>
<accession>A0A0L0D2B5</accession>
<dbReference type="GO" id="GO:0000463">
    <property type="term" value="P:maturation of LSU-rRNA from tricistronic rRNA transcript (SSU-rRNA, 5.8S rRNA, LSU-rRNA)"/>
    <property type="evidence" value="ECO:0007669"/>
    <property type="project" value="TreeGrafter"/>
</dbReference>
<dbReference type="RefSeq" id="XP_013752593.1">
    <property type="nucleotide sequence ID" value="XM_013897139.1"/>
</dbReference>
<evidence type="ECO:0000313" key="7">
    <source>
        <dbReference type="Proteomes" id="UP000054408"/>
    </source>
</evidence>
<dbReference type="InterPro" id="IPR016082">
    <property type="entry name" value="Ribosomal_uL30_ferredoxin-like"/>
</dbReference>
<organism evidence="6 7">
    <name type="scientific">Thecamonas trahens ATCC 50062</name>
    <dbReference type="NCBI Taxonomy" id="461836"/>
    <lineage>
        <taxon>Eukaryota</taxon>
        <taxon>Apusozoa</taxon>
        <taxon>Apusomonadida</taxon>
        <taxon>Apusomonadidae</taxon>
        <taxon>Thecamonas</taxon>
    </lineage>
</organism>
<dbReference type="Proteomes" id="UP000054408">
    <property type="component" value="Unassembled WGS sequence"/>
</dbReference>
<evidence type="ECO:0000256" key="3">
    <source>
        <dbReference type="ARBA" id="ARBA00023274"/>
    </source>
</evidence>
<evidence type="ECO:0000259" key="5">
    <source>
        <dbReference type="Pfam" id="PF08079"/>
    </source>
</evidence>
<keyword evidence="3" id="KW-0687">Ribonucleoprotein</keyword>
<name>A0A0L0D2B5_THETB</name>
<dbReference type="SUPFAM" id="SSF55129">
    <property type="entry name" value="Ribosomal protein L30p/L7e"/>
    <property type="match status" value="1"/>
</dbReference>
<dbReference type="OrthoDB" id="28644at2759"/>
<dbReference type="GeneID" id="25569479"/>
<dbReference type="NCBIfam" id="TIGR01310">
    <property type="entry name" value="uL30_euk"/>
    <property type="match status" value="1"/>
</dbReference>